<accession>A0A1W6DX30</accession>
<sequence length="256" mass="28472">MLADLAYQHRDLEAKWASVGTGGGGSLPRVDADAAEEILRRQEAARRDSAMLGDSGYERIAEDFYPTPPENVDCLLEHISFHQLVWEPACGNGAISKRLGQFGHTVISTDLNDQGYGEPGKDFLTATGLPMIKSYGEDAPYVAPRAIITNPPYADGLAEKFCRHAIKLMEPVKGQVAMFLRNEFDSGAKRMDLFGLPPFHKKIVVTKRPRWIEGSTGSPRHNYSWFIWDWRHVRGPASISYSHPKTAKPVFCAQQG</sequence>
<evidence type="ECO:0008006" key="3">
    <source>
        <dbReference type="Google" id="ProtNLM"/>
    </source>
</evidence>
<dbReference type="SUPFAM" id="SSF53335">
    <property type="entry name" value="S-adenosyl-L-methionine-dependent methyltransferases"/>
    <property type="match status" value="1"/>
</dbReference>
<reference evidence="1 2" key="1">
    <citation type="submission" date="2017-02" db="EMBL/GenBank/DDBJ databases">
        <title>The first characterized phage against a member of the ecologically important #sphingomonads reveals high dissimilarity against all other known phages.</title>
        <authorList>
            <person name="Nielsen T.K."/>
            <person name="Carstens A.B."/>
            <person name="Kot W."/>
            <person name="Lametsch R."/>
            <person name="Neve H."/>
            <person name="Hansen L.H."/>
        </authorList>
    </citation>
    <scope>NUCLEOTIDE SEQUENCE [LARGE SCALE GENOMIC DNA]</scope>
</reference>
<proteinExistence type="predicted"/>
<dbReference type="OrthoDB" id="17488at10239"/>
<keyword evidence="2" id="KW-1185">Reference proteome</keyword>
<dbReference type="Proteomes" id="UP000223906">
    <property type="component" value="Segment"/>
</dbReference>
<organism evidence="1 2">
    <name type="scientific">Sphingobium phage Lacusarx</name>
    <dbReference type="NCBI Taxonomy" id="1980139"/>
    <lineage>
        <taxon>Viruses</taxon>
        <taxon>Duplodnaviria</taxon>
        <taxon>Heunggongvirae</taxon>
        <taxon>Uroviricota</taxon>
        <taxon>Caudoviricetes</taxon>
        <taxon>Lacusarxvirus</taxon>
        <taxon>Lacusarxvirus lacusarx</taxon>
    </lineage>
</organism>
<name>A0A1W6DX30_9CAUD</name>
<protein>
    <recommendedName>
        <fullName evidence="3">SAM-dependent methyltransferase</fullName>
    </recommendedName>
</protein>
<dbReference type="InterPro" id="IPR029063">
    <property type="entry name" value="SAM-dependent_MTases_sf"/>
</dbReference>
<evidence type="ECO:0000313" key="2">
    <source>
        <dbReference type="Proteomes" id="UP000223906"/>
    </source>
</evidence>
<gene>
    <name evidence="1" type="ORF">LAV_00064</name>
</gene>
<dbReference type="EMBL" id="KY629563">
    <property type="protein sequence ID" value="ARK07464.1"/>
    <property type="molecule type" value="Genomic_DNA"/>
</dbReference>
<evidence type="ECO:0000313" key="1">
    <source>
        <dbReference type="EMBL" id="ARK07464.1"/>
    </source>
</evidence>